<evidence type="ECO:0000256" key="3">
    <source>
        <dbReference type="ARBA" id="ARBA00023163"/>
    </source>
</evidence>
<dbReference type="Pfam" id="PF13407">
    <property type="entry name" value="Peripla_BP_4"/>
    <property type="match status" value="1"/>
</dbReference>
<dbReference type="SMART" id="SM00354">
    <property type="entry name" value="HTH_LACI"/>
    <property type="match status" value="1"/>
</dbReference>
<dbReference type="eggNOG" id="COG1879">
    <property type="taxonomic scope" value="Bacteria"/>
</dbReference>
<dbReference type="Pfam" id="PF00356">
    <property type="entry name" value="LacI"/>
    <property type="match status" value="1"/>
</dbReference>
<dbReference type="KEGG" id="tsa:AciPR4_1548"/>
<gene>
    <name evidence="5" type="ordered locus">AciPR4_1548</name>
</gene>
<evidence type="ECO:0000259" key="4">
    <source>
        <dbReference type="PROSITE" id="PS50932"/>
    </source>
</evidence>
<keyword evidence="3" id="KW-0804">Transcription</keyword>
<accession>E8V2F1</accession>
<sequence>MLQSSNQAGIKDIARALKVSIGTVDRALHDRPGVSEQTKYRVLQMANKLGYRPNIAAQSLRLNRRISIAAILPKEISHFFDPLRAGIRAAAAATVGTQVALDFHEYPRLSVGEEQAFAKATSKHYDGIIFLPGNMRRFDPIISKLSRAGTAMMCVGSDAPNSDRIGSVATHAYVSGAIAAELLTMKMTKKANVAVFSGELSTMDHAEKLRGFAATLALQAPHLSLLPTLESHERPTAAYKQAKGLMQGRNRPEGLYVSTANGIPVLRALEELGLLEKVHVVTTDLYHALIPLIELGKITATIHQRPFTQGKLAFEKLVAYLLGEDQHQPYIRLAPHVVFRSNLSLFSSEVTEPSDAIV</sequence>
<dbReference type="PROSITE" id="PS50932">
    <property type="entry name" value="HTH_LACI_2"/>
    <property type="match status" value="1"/>
</dbReference>
<dbReference type="GO" id="GO:0000976">
    <property type="term" value="F:transcription cis-regulatory region binding"/>
    <property type="evidence" value="ECO:0007669"/>
    <property type="project" value="TreeGrafter"/>
</dbReference>
<dbReference type="CDD" id="cd06307">
    <property type="entry name" value="PBP1_sugar_binding"/>
    <property type="match status" value="1"/>
</dbReference>
<dbReference type="SUPFAM" id="SSF47413">
    <property type="entry name" value="lambda repressor-like DNA-binding domains"/>
    <property type="match status" value="1"/>
</dbReference>
<dbReference type="EMBL" id="CP002467">
    <property type="protein sequence ID" value="ADV82369.1"/>
    <property type="molecule type" value="Genomic_DNA"/>
</dbReference>
<dbReference type="AlphaFoldDB" id="E8V2F1"/>
<keyword evidence="1" id="KW-0805">Transcription regulation</keyword>
<dbReference type="PANTHER" id="PTHR30146">
    <property type="entry name" value="LACI-RELATED TRANSCRIPTIONAL REPRESSOR"/>
    <property type="match status" value="1"/>
</dbReference>
<organism evidence="5 6">
    <name type="scientific">Terriglobus saanensis (strain ATCC BAA-1853 / DSM 23119 / SP1PR4)</name>
    <dbReference type="NCBI Taxonomy" id="401053"/>
    <lineage>
        <taxon>Bacteria</taxon>
        <taxon>Pseudomonadati</taxon>
        <taxon>Acidobacteriota</taxon>
        <taxon>Terriglobia</taxon>
        <taxon>Terriglobales</taxon>
        <taxon>Acidobacteriaceae</taxon>
        <taxon>Terriglobus</taxon>
    </lineage>
</organism>
<dbReference type="RefSeq" id="WP_013568102.1">
    <property type="nucleotide sequence ID" value="NC_014963.1"/>
</dbReference>
<dbReference type="HOGENOM" id="CLU_037628_0_1_0"/>
<dbReference type="STRING" id="401053.AciPR4_1548"/>
<dbReference type="InterPro" id="IPR010982">
    <property type="entry name" value="Lambda_DNA-bd_dom_sf"/>
</dbReference>
<dbReference type="InterPro" id="IPR025997">
    <property type="entry name" value="SBP_2_dom"/>
</dbReference>
<dbReference type="InterPro" id="IPR028082">
    <property type="entry name" value="Peripla_BP_I"/>
</dbReference>
<keyword evidence="6" id="KW-1185">Reference proteome</keyword>
<dbReference type="PANTHER" id="PTHR30146:SF152">
    <property type="entry name" value="TRANSCRIPTIONAL REGULATORY PROTEIN"/>
    <property type="match status" value="1"/>
</dbReference>
<dbReference type="InterPro" id="IPR000843">
    <property type="entry name" value="HTH_LacI"/>
</dbReference>
<dbReference type="Gene3D" id="3.40.50.2300">
    <property type="match status" value="2"/>
</dbReference>
<proteinExistence type="predicted"/>
<dbReference type="SUPFAM" id="SSF53822">
    <property type="entry name" value="Periplasmic binding protein-like I"/>
    <property type="match status" value="1"/>
</dbReference>
<reference evidence="5 6" key="1">
    <citation type="journal article" date="2012" name="Stand. Genomic Sci.">
        <title>Complete genome sequence of Terriglobus saanensis type strain SP1PR4(T), an Acidobacteria from tundra soil.</title>
        <authorList>
            <person name="Rawat S.R."/>
            <person name="Mannisto M.K."/>
            <person name="Starovoytov V."/>
            <person name="Goodwin L."/>
            <person name="Nolan M."/>
            <person name="Hauser L."/>
            <person name="Land M."/>
            <person name="Davenport K.W."/>
            <person name="Woyke T."/>
            <person name="Haggblom M.M."/>
        </authorList>
    </citation>
    <scope>NUCLEOTIDE SEQUENCE</scope>
    <source>
        <strain evidence="6">ATCC BAA-1853 / DSM 23119 / SP1PR4</strain>
    </source>
</reference>
<evidence type="ECO:0000256" key="1">
    <source>
        <dbReference type="ARBA" id="ARBA00023015"/>
    </source>
</evidence>
<dbReference type="CDD" id="cd01392">
    <property type="entry name" value="HTH_LacI"/>
    <property type="match status" value="1"/>
</dbReference>
<dbReference type="Proteomes" id="UP000006844">
    <property type="component" value="Chromosome"/>
</dbReference>
<keyword evidence="2" id="KW-0238">DNA-binding</keyword>
<dbReference type="GO" id="GO:0003700">
    <property type="term" value="F:DNA-binding transcription factor activity"/>
    <property type="evidence" value="ECO:0007669"/>
    <property type="project" value="TreeGrafter"/>
</dbReference>
<feature type="domain" description="HTH lacI-type" evidence="4">
    <location>
        <begin position="8"/>
        <end position="62"/>
    </location>
</feature>
<evidence type="ECO:0000313" key="6">
    <source>
        <dbReference type="Proteomes" id="UP000006844"/>
    </source>
</evidence>
<evidence type="ECO:0000313" key="5">
    <source>
        <dbReference type="EMBL" id="ADV82369.1"/>
    </source>
</evidence>
<protein>
    <submittedName>
        <fullName evidence="5">Transcriptional regulator, LacI family</fullName>
    </submittedName>
</protein>
<evidence type="ECO:0000256" key="2">
    <source>
        <dbReference type="ARBA" id="ARBA00023125"/>
    </source>
</evidence>
<dbReference type="Gene3D" id="1.10.260.40">
    <property type="entry name" value="lambda repressor-like DNA-binding domains"/>
    <property type="match status" value="1"/>
</dbReference>
<name>E8V2F1_TERSS</name>